<name>A0A7W9Z2F5_9HYPH</name>
<proteinExistence type="predicted"/>
<dbReference type="Proteomes" id="UP000535501">
    <property type="component" value="Unassembled WGS sequence"/>
</dbReference>
<dbReference type="AlphaFoldDB" id="A0A7W9Z2F5"/>
<comment type="caution">
    <text evidence="1">The sequence shown here is derived from an EMBL/GenBank/DDBJ whole genome shotgun (WGS) entry which is preliminary data.</text>
</comment>
<dbReference type="EMBL" id="JACHEJ010000024">
    <property type="protein sequence ID" value="MBB6182279.1"/>
    <property type="molecule type" value="Genomic_DNA"/>
</dbReference>
<accession>A0A7W9Z2F5</accession>
<evidence type="ECO:0000313" key="2">
    <source>
        <dbReference type="Proteomes" id="UP000535501"/>
    </source>
</evidence>
<protein>
    <submittedName>
        <fullName evidence="1">Uncharacterized protein</fullName>
    </submittedName>
</protein>
<keyword evidence="2" id="KW-1185">Reference proteome</keyword>
<reference evidence="1 2" key="1">
    <citation type="submission" date="2020-08" db="EMBL/GenBank/DDBJ databases">
        <title>Genomic Encyclopedia of Type Strains, Phase IV (KMG-IV): sequencing the most valuable type-strain genomes for metagenomic binning, comparative biology and taxonomic classification.</title>
        <authorList>
            <person name="Goeker M."/>
        </authorList>
    </citation>
    <scope>NUCLEOTIDE SEQUENCE [LARGE SCALE GENOMIC DNA]</scope>
    <source>
        <strain evidence="1 2">DSM 102134</strain>
    </source>
</reference>
<dbReference type="RefSeq" id="WP_172977947.1">
    <property type="nucleotide sequence ID" value="NZ_CANLQM010000012.1"/>
</dbReference>
<gene>
    <name evidence="1" type="ORF">HNQ75_004268</name>
</gene>
<sequence length="48" mass="4939">MESAPASAFAVDVMRMGVGEGSTDKVGRADLSRRESGAITAVAVGDRR</sequence>
<organism evidence="1 2">
    <name type="scientific">Pseudorhizobium flavum</name>
    <dbReference type="NCBI Taxonomy" id="1335061"/>
    <lineage>
        <taxon>Bacteria</taxon>
        <taxon>Pseudomonadati</taxon>
        <taxon>Pseudomonadota</taxon>
        <taxon>Alphaproteobacteria</taxon>
        <taxon>Hyphomicrobiales</taxon>
        <taxon>Rhizobiaceae</taxon>
        <taxon>Rhizobium/Agrobacterium group</taxon>
        <taxon>Pseudorhizobium</taxon>
    </lineage>
</organism>
<evidence type="ECO:0000313" key="1">
    <source>
        <dbReference type="EMBL" id="MBB6182279.1"/>
    </source>
</evidence>